<evidence type="ECO:0000259" key="1">
    <source>
        <dbReference type="Pfam" id="PF08349"/>
    </source>
</evidence>
<dbReference type="eggNOG" id="COG3272">
    <property type="taxonomic scope" value="Bacteria"/>
</dbReference>
<dbReference type="Pfam" id="PF04463">
    <property type="entry name" value="2-thiour_desulf"/>
    <property type="match status" value="1"/>
</dbReference>
<dbReference type="InterPro" id="IPR007553">
    <property type="entry name" value="2-thiour_desulf"/>
</dbReference>
<dbReference type="InterPro" id="IPR013560">
    <property type="entry name" value="DUF1722"/>
</dbReference>
<dbReference type="PANTHER" id="PTHR30087">
    <property type="entry name" value="INNER MEMBRANE PROTEIN"/>
    <property type="match status" value="1"/>
</dbReference>
<organism evidence="2 3">
    <name type="scientific">Anoxybacillus flavithermus (strain DSM 21510 / WK1)</name>
    <dbReference type="NCBI Taxonomy" id="491915"/>
    <lineage>
        <taxon>Bacteria</taxon>
        <taxon>Bacillati</taxon>
        <taxon>Bacillota</taxon>
        <taxon>Bacilli</taxon>
        <taxon>Bacillales</taxon>
        <taxon>Anoxybacillaceae</taxon>
        <taxon>Anoxybacillus</taxon>
    </lineage>
</organism>
<dbReference type="AlphaFoldDB" id="B7GJI7"/>
<feature type="domain" description="DUF1722" evidence="1">
    <location>
        <begin position="197"/>
        <end position="313"/>
    </location>
</feature>
<name>B7GJI7_ANOFW</name>
<dbReference type="PIRSF" id="PIRSF037004">
    <property type="entry name" value="UCP037004"/>
    <property type="match status" value="1"/>
</dbReference>
<dbReference type="EMBL" id="CP000922">
    <property type="protein sequence ID" value="ACJ33657.1"/>
    <property type="molecule type" value="Genomic_DNA"/>
</dbReference>
<dbReference type="PANTHER" id="PTHR30087:SF0">
    <property type="entry name" value="INNER MEMBRANE PROTEIN"/>
    <property type="match status" value="1"/>
</dbReference>
<dbReference type="Proteomes" id="UP000000742">
    <property type="component" value="Chromosome"/>
</dbReference>
<reference evidence="2 3" key="1">
    <citation type="journal article" date="2008" name="Genome Biol.">
        <title>Encapsulated in silica: genome, proteome and physiology of the thermophilic bacterium Anoxybacillus flavithermus WK1.</title>
        <authorList>
            <person name="Saw J.H."/>
            <person name="Mountain B.W."/>
            <person name="Feng L."/>
            <person name="Omelchenko M.V."/>
            <person name="Hou S."/>
            <person name="Saito J.A."/>
            <person name="Stott M.B."/>
            <person name="Li D."/>
            <person name="Zhao G."/>
            <person name="Wu J."/>
            <person name="Galperin M.Y."/>
            <person name="Koonin E.V."/>
            <person name="Makarova K.S."/>
            <person name="Wolf Y.I."/>
            <person name="Rigden D.J."/>
            <person name="Dunfield P.F."/>
            <person name="Wang L."/>
            <person name="Alam M."/>
        </authorList>
    </citation>
    <scope>NUCLEOTIDE SEQUENCE [LARGE SCALE GENOMIC DNA]</scope>
    <source>
        <strain evidence="3">DSM 21510 / WK1</strain>
    </source>
</reference>
<evidence type="ECO:0000313" key="2">
    <source>
        <dbReference type="EMBL" id="ACJ33657.1"/>
    </source>
</evidence>
<dbReference type="InterPro" id="IPR017087">
    <property type="entry name" value="UCP037004"/>
</dbReference>
<sequence length="328" mass="38273">MKGVRVVWHYAKPIVVVSECLGFSPCRYNGDQLNDEVVHKLAPFVQFIPICPEMRIGLGTPRETIRLVKEDEHVRLVQPSTGIDITEKMNTFSVSFLKQLLEVDGFILKSRSPSCGIKDVKIYSSKQKGPALGKGTGMFAEHVLRMFAHKAVEEEGRLTNFVIREHFLTKLFTLALFREVKQTNSHHRLVEFHAEHKYLFMAYHQQKLKQLGNIVANRVRLPIEEVFLRYEQTLYELFARRSRRNSNINVCQHMIGYFKHELNGDEKRYVHELLEKYRAGKLPLSSVTAVIRSWAIRYQNEYLLKQRYFQPYPEPLLDVTDSGKGRDY</sequence>
<dbReference type="HOGENOM" id="CLU_076318_0_1_9"/>
<dbReference type="STRING" id="491915.Aflv_1287"/>
<evidence type="ECO:0000313" key="3">
    <source>
        <dbReference type="Proteomes" id="UP000000742"/>
    </source>
</evidence>
<proteinExistence type="predicted"/>
<dbReference type="Pfam" id="PF08349">
    <property type="entry name" value="DUF1722"/>
    <property type="match status" value="1"/>
</dbReference>
<gene>
    <name evidence="2" type="ordered locus">Aflv_1287</name>
</gene>
<dbReference type="eggNOG" id="COG1683">
    <property type="taxonomic scope" value="Bacteria"/>
</dbReference>
<dbReference type="KEGG" id="afl:Aflv_1287"/>
<protein>
    <submittedName>
        <fullName evidence="2">Uncharacterized conserved protein</fullName>
    </submittedName>
</protein>
<accession>B7GJI7</accession>